<reference evidence="3 5" key="1">
    <citation type="submission" date="2015-07" db="EMBL/GenBank/DDBJ databases">
        <title>Draft Genome Sequence of Streptomyces antibioticus, IMRU 3720 reveals insights in the evolution of actinomycin biosynthetic gene clusters in Streptomyces.</title>
        <authorList>
            <person name="Crnovcic I."/>
            <person name="Ruckert C."/>
            <person name="Kalinowksi J."/>
            <person name="Keller U."/>
        </authorList>
    </citation>
    <scope>NUCLEOTIDE SEQUENCE [LARGE SCALE GENOMIC DNA]</scope>
    <source>
        <strain evidence="3 5">DSM 41481</strain>
    </source>
</reference>
<keyword evidence="2" id="KW-0472">Membrane</keyword>
<dbReference type="PANTHER" id="PTHR34989">
    <property type="entry name" value="PROTEIN HDED"/>
    <property type="match status" value="1"/>
</dbReference>
<evidence type="ECO:0000313" key="6">
    <source>
        <dbReference type="Proteomes" id="UP000502504"/>
    </source>
</evidence>
<dbReference type="AlphaFoldDB" id="A0AAE7CK60"/>
<feature type="transmembrane region" description="Helical" evidence="2">
    <location>
        <begin position="169"/>
        <end position="188"/>
    </location>
</feature>
<evidence type="ECO:0000313" key="4">
    <source>
        <dbReference type="EMBL" id="QIT43313.1"/>
    </source>
</evidence>
<feature type="region of interest" description="Disordered" evidence="1">
    <location>
        <begin position="1"/>
        <end position="41"/>
    </location>
</feature>
<gene>
    <name evidence="3" type="ORF">AFM16_06970</name>
    <name evidence="4" type="ORF">HCX60_07105</name>
</gene>
<evidence type="ECO:0000256" key="1">
    <source>
        <dbReference type="SAM" id="MobiDB-lite"/>
    </source>
</evidence>
<dbReference type="Proteomes" id="UP000190306">
    <property type="component" value="Chromosome"/>
</dbReference>
<keyword evidence="5" id="KW-1185">Reference proteome</keyword>
<dbReference type="InterPro" id="IPR052712">
    <property type="entry name" value="Acid_resist_chaperone_HdeD"/>
</dbReference>
<feature type="transmembrane region" description="Helical" evidence="2">
    <location>
        <begin position="137"/>
        <end position="157"/>
    </location>
</feature>
<dbReference type="GO" id="GO:0005886">
    <property type="term" value="C:plasma membrane"/>
    <property type="evidence" value="ECO:0007669"/>
    <property type="project" value="TreeGrafter"/>
</dbReference>
<dbReference type="InterPro" id="IPR005325">
    <property type="entry name" value="DUF308_memb"/>
</dbReference>
<dbReference type="RefSeq" id="WP_030798343.1">
    <property type="nucleotide sequence ID" value="NZ_CM007717.1"/>
</dbReference>
<dbReference type="PANTHER" id="PTHR34989:SF1">
    <property type="entry name" value="PROTEIN HDED"/>
    <property type="match status" value="1"/>
</dbReference>
<dbReference type="GeneID" id="93959062"/>
<evidence type="ECO:0000313" key="3">
    <source>
        <dbReference type="EMBL" id="OOQ54299.1"/>
    </source>
</evidence>
<reference evidence="4 6" key="2">
    <citation type="submission" date="2020-03" db="EMBL/GenBank/DDBJ databases">
        <title>Is there a link between lipid content and antibiotic production in Streptomyces?</title>
        <authorList>
            <person name="David M."/>
            <person name="Lejeune C."/>
            <person name="Abreu S."/>
            <person name="Thibessard A."/>
            <person name="Leblond P."/>
            <person name="Chaminade P."/>
            <person name="Virolle M.-J."/>
        </authorList>
    </citation>
    <scope>NUCLEOTIDE SEQUENCE [LARGE SCALE GENOMIC DNA]</scope>
    <source>
        <strain evidence="4 6">DSM 41481</strain>
    </source>
</reference>
<keyword evidence="2" id="KW-0812">Transmembrane</keyword>
<dbReference type="EMBL" id="LHQL01000005">
    <property type="protein sequence ID" value="OOQ54299.1"/>
    <property type="molecule type" value="Genomic_DNA"/>
</dbReference>
<keyword evidence="2" id="KW-1133">Transmembrane helix</keyword>
<feature type="transmembrane region" description="Helical" evidence="2">
    <location>
        <begin position="113"/>
        <end position="131"/>
    </location>
</feature>
<evidence type="ECO:0000256" key="2">
    <source>
        <dbReference type="SAM" id="Phobius"/>
    </source>
</evidence>
<name>A0AAE7CK60_STRAT</name>
<proteinExistence type="predicted"/>
<sequence>MTESRGPAPHSGPEFEPGGAEVEPDPYGSAPVAGRRPAQPYGSDPTAALTVLGRSWTWILGSAVATLVPGILVLVWPDETLHVLAVLIGLYLLVAGAFRFVSAFGREDHGERLPGLLLAVLYVLAGVLCLRNPLQTIAALSLIVGVVWLVSGMLTLFTALGAKDLPHRGWVLGAALLAIVAGIVVLALPTESARALTRLLGLWLVLIGLVEVAVALAWRSALRRAGVSGGGDG</sequence>
<feature type="transmembrane region" description="Helical" evidence="2">
    <location>
        <begin position="82"/>
        <end position="101"/>
    </location>
</feature>
<dbReference type="Proteomes" id="UP000502504">
    <property type="component" value="Chromosome"/>
</dbReference>
<organism evidence="4 6">
    <name type="scientific">Streptomyces antibioticus</name>
    <dbReference type="NCBI Taxonomy" id="1890"/>
    <lineage>
        <taxon>Bacteria</taxon>
        <taxon>Bacillati</taxon>
        <taxon>Actinomycetota</taxon>
        <taxon>Actinomycetes</taxon>
        <taxon>Kitasatosporales</taxon>
        <taxon>Streptomycetaceae</taxon>
        <taxon>Streptomyces</taxon>
    </lineage>
</organism>
<feature type="transmembrane region" description="Helical" evidence="2">
    <location>
        <begin position="56"/>
        <end position="76"/>
    </location>
</feature>
<evidence type="ECO:0000313" key="5">
    <source>
        <dbReference type="Proteomes" id="UP000190306"/>
    </source>
</evidence>
<dbReference type="EMBL" id="CP050692">
    <property type="protein sequence ID" value="QIT43313.1"/>
    <property type="molecule type" value="Genomic_DNA"/>
</dbReference>
<feature type="transmembrane region" description="Helical" evidence="2">
    <location>
        <begin position="200"/>
        <end position="218"/>
    </location>
</feature>
<protein>
    <submittedName>
        <fullName evidence="4">HdeD family acid-resistance protein</fullName>
    </submittedName>
</protein>
<dbReference type="Pfam" id="PF03729">
    <property type="entry name" value="DUF308"/>
    <property type="match status" value="2"/>
</dbReference>
<accession>A0AAE7CK60</accession>